<organism evidence="1 2">
    <name type="scientific">Collinsella aerofaciens</name>
    <dbReference type="NCBI Taxonomy" id="74426"/>
    <lineage>
        <taxon>Bacteria</taxon>
        <taxon>Bacillati</taxon>
        <taxon>Actinomycetota</taxon>
        <taxon>Coriobacteriia</taxon>
        <taxon>Coriobacteriales</taxon>
        <taxon>Coriobacteriaceae</taxon>
        <taxon>Collinsella</taxon>
    </lineage>
</organism>
<dbReference type="EMBL" id="CABWIE010000010">
    <property type="protein sequence ID" value="VWL91967.1"/>
    <property type="molecule type" value="Genomic_DNA"/>
</dbReference>
<accession>A0A5K1ITU8</accession>
<keyword evidence="2" id="KW-1185">Reference proteome</keyword>
<name>A0A5K1ITU8_9ACTN</name>
<dbReference type="Proteomes" id="UP000361836">
    <property type="component" value="Unassembled WGS sequence"/>
</dbReference>
<evidence type="ECO:0000313" key="1">
    <source>
        <dbReference type="EMBL" id="VWL91967.1"/>
    </source>
</evidence>
<evidence type="ECO:0000313" key="2">
    <source>
        <dbReference type="Proteomes" id="UP000361836"/>
    </source>
</evidence>
<gene>
    <name evidence="1" type="ORF">KCJAJFAP_02066</name>
</gene>
<proteinExistence type="predicted"/>
<dbReference type="RefSeq" id="WP_152076213.1">
    <property type="nucleotide sequence ID" value="NZ_CAAKNU010000033.1"/>
</dbReference>
<dbReference type="AlphaFoldDB" id="A0A5K1ITU8"/>
<sequence length="104" mass="11421">MAFCPLGAVYTGTLDTPTAASAMEHTERFSAFACNKFCYEDTEFAKFERIQAFMDEYYDMHELGIAIGESTMKGVNKGTGVVHALKRLGRGHEARSGSAISRTI</sequence>
<reference evidence="1 2" key="1">
    <citation type="submission" date="2019-10" db="EMBL/GenBank/DDBJ databases">
        <authorList>
            <person name="Wolf R A."/>
        </authorList>
    </citation>
    <scope>NUCLEOTIDE SEQUENCE [LARGE SCALE GENOMIC DNA]</scope>
    <source>
        <strain evidence="1">Collinsella_aerofaciens_MC2</strain>
    </source>
</reference>
<protein>
    <submittedName>
        <fullName evidence="1">Uncharacterized protein</fullName>
    </submittedName>
</protein>